<dbReference type="Proteomes" id="UP001224775">
    <property type="component" value="Unassembled WGS sequence"/>
</dbReference>
<organism evidence="2 3">
    <name type="scientific">Skeletonema marinoi</name>
    <dbReference type="NCBI Taxonomy" id="267567"/>
    <lineage>
        <taxon>Eukaryota</taxon>
        <taxon>Sar</taxon>
        <taxon>Stramenopiles</taxon>
        <taxon>Ochrophyta</taxon>
        <taxon>Bacillariophyta</taxon>
        <taxon>Coscinodiscophyceae</taxon>
        <taxon>Thalassiosirophycidae</taxon>
        <taxon>Thalassiosirales</taxon>
        <taxon>Skeletonemataceae</taxon>
        <taxon>Skeletonema</taxon>
        <taxon>Skeletonema marinoi-dohrnii complex</taxon>
    </lineage>
</organism>
<reference evidence="2" key="1">
    <citation type="submission" date="2023-06" db="EMBL/GenBank/DDBJ databases">
        <title>Survivors Of The Sea: Transcriptome response of Skeletonema marinoi to long-term dormancy.</title>
        <authorList>
            <person name="Pinder M.I.M."/>
            <person name="Kourtchenko O."/>
            <person name="Robertson E.K."/>
            <person name="Larsson T."/>
            <person name="Maumus F."/>
            <person name="Osuna-Cruz C.M."/>
            <person name="Vancaester E."/>
            <person name="Stenow R."/>
            <person name="Vandepoele K."/>
            <person name="Ploug H."/>
            <person name="Bruchert V."/>
            <person name="Godhe A."/>
            <person name="Topel M."/>
        </authorList>
    </citation>
    <scope>NUCLEOTIDE SEQUENCE</scope>
    <source>
        <strain evidence="2">R05AC</strain>
    </source>
</reference>
<name>A0AAD8Y7D5_9STRA</name>
<sequence>MDSSKNNQRPTEEQRPRSLSVENSNYTIAGIKGKYTGEINQEGKPHGSGSFVREHGGITYVGEWRDGGRVREGAYYNGGRLLGNVVWE</sequence>
<accession>A0AAD8Y7D5</accession>
<evidence type="ECO:0000313" key="3">
    <source>
        <dbReference type="Proteomes" id="UP001224775"/>
    </source>
</evidence>
<keyword evidence="3" id="KW-1185">Reference proteome</keyword>
<dbReference type="EMBL" id="JATAAI010000015">
    <property type="protein sequence ID" value="KAK1740392.1"/>
    <property type="molecule type" value="Genomic_DNA"/>
</dbReference>
<comment type="caution">
    <text evidence="2">The sequence shown here is derived from an EMBL/GenBank/DDBJ whole genome shotgun (WGS) entry which is preliminary data.</text>
</comment>
<dbReference type="SUPFAM" id="SSF82185">
    <property type="entry name" value="Histone H3 K4-specific methyltransferase SET7/9 N-terminal domain"/>
    <property type="match status" value="1"/>
</dbReference>
<evidence type="ECO:0000256" key="1">
    <source>
        <dbReference type="SAM" id="MobiDB-lite"/>
    </source>
</evidence>
<evidence type="ECO:0000313" key="2">
    <source>
        <dbReference type="EMBL" id="KAK1740392.1"/>
    </source>
</evidence>
<gene>
    <name evidence="2" type="ORF">QTG54_008487</name>
</gene>
<dbReference type="AlphaFoldDB" id="A0AAD8Y7D5"/>
<feature type="region of interest" description="Disordered" evidence="1">
    <location>
        <begin position="1"/>
        <end position="23"/>
    </location>
</feature>
<dbReference type="Gene3D" id="2.20.110.10">
    <property type="entry name" value="Histone H3 K4-specific methyltransferase SET7/9 N-terminal domain"/>
    <property type="match status" value="1"/>
</dbReference>
<protein>
    <submittedName>
        <fullName evidence="2">Uncharacterized protein</fullName>
    </submittedName>
</protein>
<proteinExistence type="predicted"/>